<evidence type="ECO:0000313" key="2">
    <source>
        <dbReference type="EMBL" id="CAB0042220.1"/>
    </source>
</evidence>
<sequence length="137" mass="15085">MQSIWTNYWNLENSSSTRTSFTKGLSTVVTEDNYSVCQGSHPRPRSHLDPADFGSTSDPRSQSSRSSSAQPFCPVACSRSPAMLALCADHSVSGEQEEWESFTSSASRLCGETRRPSRVSPSFSTCSTRYKARLRCA</sequence>
<accession>A0A6H5IXG6</accession>
<gene>
    <name evidence="2" type="ORF">TBRA_LOCUS13852</name>
</gene>
<evidence type="ECO:0000313" key="3">
    <source>
        <dbReference type="Proteomes" id="UP000479190"/>
    </source>
</evidence>
<name>A0A6H5IXG6_9HYME</name>
<keyword evidence="3" id="KW-1185">Reference proteome</keyword>
<feature type="region of interest" description="Disordered" evidence="1">
    <location>
        <begin position="35"/>
        <end position="72"/>
    </location>
</feature>
<protein>
    <submittedName>
        <fullName evidence="2">Uncharacterized protein</fullName>
    </submittedName>
</protein>
<reference evidence="2 3" key="1">
    <citation type="submission" date="2020-02" db="EMBL/GenBank/DDBJ databases">
        <authorList>
            <person name="Ferguson B K."/>
        </authorList>
    </citation>
    <scope>NUCLEOTIDE SEQUENCE [LARGE SCALE GENOMIC DNA]</scope>
</reference>
<dbReference type="AlphaFoldDB" id="A0A6H5IXG6"/>
<feature type="compositionally biased region" description="Low complexity" evidence="1">
    <location>
        <begin position="55"/>
        <end position="68"/>
    </location>
</feature>
<evidence type="ECO:0000256" key="1">
    <source>
        <dbReference type="SAM" id="MobiDB-lite"/>
    </source>
</evidence>
<dbReference type="Proteomes" id="UP000479190">
    <property type="component" value="Unassembled WGS sequence"/>
</dbReference>
<proteinExistence type="predicted"/>
<organism evidence="2 3">
    <name type="scientific">Trichogramma brassicae</name>
    <dbReference type="NCBI Taxonomy" id="86971"/>
    <lineage>
        <taxon>Eukaryota</taxon>
        <taxon>Metazoa</taxon>
        <taxon>Ecdysozoa</taxon>
        <taxon>Arthropoda</taxon>
        <taxon>Hexapoda</taxon>
        <taxon>Insecta</taxon>
        <taxon>Pterygota</taxon>
        <taxon>Neoptera</taxon>
        <taxon>Endopterygota</taxon>
        <taxon>Hymenoptera</taxon>
        <taxon>Apocrita</taxon>
        <taxon>Proctotrupomorpha</taxon>
        <taxon>Chalcidoidea</taxon>
        <taxon>Trichogrammatidae</taxon>
        <taxon>Trichogramma</taxon>
    </lineage>
</organism>
<dbReference type="EMBL" id="CADCXV010001170">
    <property type="protein sequence ID" value="CAB0042220.1"/>
    <property type="molecule type" value="Genomic_DNA"/>
</dbReference>